<dbReference type="AlphaFoldDB" id="B0JRH0"/>
<proteinExistence type="predicted"/>
<dbReference type="HOGENOM" id="CLU_3063458_0_0_3"/>
<dbReference type="RefSeq" id="WP_012264421.1">
    <property type="nucleotide sequence ID" value="NC_010296.1"/>
</dbReference>
<dbReference type="KEGG" id="mar:MAE_08980"/>
<gene>
    <name evidence="1" type="ordered locus">MAE_08980</name>
</gene>
<evidence type="ECO:0000313" key="1">
    <source>
        <dbReference type="EMBL" id="BAG00720.1"/>
    </source>
</evidence>
<dbReference type="Proteomes" id="UP000001510">
    <property type="component" value="Chromosome"/>
</dbReference>
<reference evidence="1 2" key="1">
    <citation type="journal article" date="2007" name="DNA Res.">
        <title>Complete genomic structure of the bloom-forming toxic cyanobacterium Microcystis aeruginosa NIES-843.</title>
        <authorList>
            <person name="Kaneko T."/>
            <person name="Nakajima N."/>
            <person name="Okamoto S."/>
            <person name="Suzuki I."/>
            <person name="Tanabe Y."/>
            <person name="Tamaoki M."/>
            <person name="Nakamura Y."/>
            <person name="Kasai F."/>
            <person name="Watanabe A."/>
            <person name="Kawashima K."/>
            <person name="Kishida Y."/>
            <person name="Ono A."/>
            <person name="Shimizu Y."/>
            <person name="Takahashi C."/>
            <person name="Minami C."/>
            <person name="Fujishiro T."/>
            <person name="Kohara M."/>
            <person name="Katoh M."/>
            <person name="Nakazaki N."/>
            <person name="Nakayama S."/>
            <person name="Yamada M."/>
            <person name="Tabata S."/>
            <person name="Watanabe M.M."/>
        </authorList>
    </citation>
    <scope>NUCLEOTIDE SEQUENCE [LARGE SCALE GENOMIC DNA]</scope>
    <source>
        <strain evidence="2">NIES-843 / IAM M-247</strain>
    </source>
</reference>
<dbReference type="EMBL" id="AP009552">
    <property type="protein sequence ID" value="BAG00720.1"/>
    <property type="molecule type" value="Genomic_DNA"/>
</dbReference>
<keyword evidence="2" id="KW-1185">Reference proteome</keyword>
<protein>
    <submittedName>
        <fullName evidence="1">Uncharacterized protein</fullName>
    </submittedName>
</protein>
<sequence length="53" mass="5875">MNRIIKVALVALLWIIVTTSAVDLGGDTSRRLDMAHAWWTGQPEMGASQFCNE</sequence>
<evidence type="ECO:0000313" key="2">
    <source>
        <dbReference type="Proteomes" id="UP000001510"/>
    </source>
</evidence>
<dbReference type="EnsemblBacteria" id="BAG00720">
    <property type="protein sequence ID" value="BAG00720"/>
    <property type="gene ID" value="MAE_08980"/>
</dbReference>
<accession>B0JRH0</accession>
<name>B0JRH0_MICAN</name>
<dbReference type="PaxDb" id="449447-MAE_08980"/>
<organism evidence="1 2">
    <name type="scientific">Microcystis aeruginosa (strain NIES-843 / IAM M-2473)</name>
    <dbReference type="NCBI Taxonomy" id="449447"/>
    <lineage>
        <taxon>Bacteria</taxon>
        <taxon>Bacillati</taxon>
        <taxon>Cyanobacteriota</taxon>
        <taxon>Cyanophyceae</taxon>
        <taxon>Oscillatoriophycideae</taxon>
        <taxon>Chroococcales</taxon>
        <taxon>Microcystaceae</taxon>
        <taxon>Microcystis</taxon>
    </lineage>
</organism>